<reference evidence="3 4" key="1">
    <citation type="submission" date="2020-08" db="EMBL/GenBank/DDBJ databases">
        <title>Sequencing the genomes of 1000 actinobacteria strains.</title>
        <authorList>
            <person name="Klenk H.-P."/>
        </authorList>
    </citation>
    <scope>NUCLEOTIDE SEQUENCE [LARGE SCALE GENOMIC DNA]</scope>
    <source>
        <strain evidence="3 4">DSM 24947</strain>
    </source>
</reference>
<dbReference type="EC" id="3.4.16.4" evidence="3"/>
<dbReference type="PANTHER" id="PTHR46825">
    <property type="entry name" value="D-ALANYL-D-ALANINE-CARBOXYPEPTIDASE/ENDOPEPTIDASE AMPH"/>
    <property type="match status" value="1"/>
</dbReference>
<dbReference type="PANTHER" id="PTHR46825:SF7">
    <property type="entry name" value="D-ALANYL-D-ALANINE CARBOXYPEPTIDASE"/>
    <property type="match status" value="1"/>
</dbReference>
<protein>
    <submittedName>
        <fullName evidence="3">D-alanyl-D-alanine carboxypeptidase</fullName>
        <ecNumber evidence="3">3.4.16.4</ecNumber>
    </submittedName>
</protein>
<keyword evidence="1" id="KW-0732">Signal</keyword>
<evidence type="ECO:0000313" key="3">
    <source>
        <dbReference type="EMBL" id="MBB4665847.1"/>
    </source>
</evidence>
<name>A0A7W7BNE2_9MICO</name>
<dbReference type="Gene3D" id="3.40.710.10">
    <property type="entry name" value="DD-peptidase/beta-lactamase superfamily"/>
    <property type="match status" value="1"/>
</dbReference>
<dbReference type="RefSeq" id="WP_184214844.1">
    <property type="nucleotide sequence ID" value="NZ_JACHMD010000001.1"/>
</dbReference>
<evidence type="ECO:0000313" key="4">
    <source>
        <dbReference type="Proteomes" id="UP000573729"/>
    </source>
</evidence>
<feature type="domain" description="Beta-lactamase-related" evidence="2">
    <location>
        <begin position="47"/>
        <end position="368"/>
    </location>
</feature>
<keyword evidence="3" id="KW-0121">Carboxypeptidase</keyword>
<feature type="signal peptide" evidence="1">
    <location>
        <begin position="1"/>
        <end position="20"/>
    </location>
</feature>
<dbReference type="Pfam" id="PF00144">
    <property type="entry name" value="Beta-lactamase"/>
    <property type="match status" value="1"/>
</dbReference>
<proteinExistence type="predicted"/>
<sequence length="410" mass="42335">MRRAIAAIAAFGLAIGLAGCAPESTVIDLGVDQADGALSDDVQAQLQSLTETAMTAAGAPGAIVGVYAPWAGQWVAGLGVTEPEGAAVAADMTFKAPGVSRAMTCDVLYGLVERGTVDLDDTVVEWVETYPNAKDITLEQLCDGTSGIDTYLDVLLPRLLKNPERVWNARELAAYGLAKDRAFDPGTRYGESDTGYLLLGVVLERVTGSSLNALYQEFVFEPLGMSASSAPLNMPTGDVLNGFRSGTSKEGKTRCKTPTDVTALSPTAGGAAAGVVSDVDDLATYARALAAGARSYDTEGRFADARTLRSQPSWFTADGGAFQAGSLVGQYGSIPGYLTAAFADRETGLAVVVVLNNSRASAALVRTLAWQLAAVASKAPAAEGRTAPESGLPWTAESLAGTISETAVCS</sequence>
<evidence type="ECO:0000259" key="2">
    <source>
        <dbReference type="Pfam" id="PF00144"/>
    </source>
</evidence>
<dbReference type="Proteomes" id="UP000573729">
    <property type="component" value="Unassembled WGS sequence"/>
</dbReference>
<dbReference type="PROSITE" id="PS51257">
    <property type="entry name" value="PROKAR_LIPOPROTEIN"/>
    <property type="match status" value="1"/>
</dbReference>
<feature type="chain" id="PRO_5038713071" evidence="1">
    <location>
        <begin position="21"/>
        <end position="410"/>
    </location>
</feature>
<dbReference type="AlphaFoldDB" id="A0A7W7BNE2"/>
<keyword evidence="3" id="KW-0378">Hydrolase</keyword>
<keyword evidence="4" id="KW-1185">Reference proteome</keyword>
<dbReference type="InterPro" id="IPR012338">
    <property type="entry name" value="Beta-lactam/transpept-like"/>
</dbReference>
<dbReference type="EMBL" id="JACHMD010000001">
    <property type="protein sequence ID" value="MBB4665847.1"/>
    <property type="molecule type" value="Genomic_DNA"/>
</dbReference>
<dbReference type="SUPFAM" id="SSF56601">
    <property type="entry name" value="beta-lactamase/transpeptidase-like"/>
    <property type="match status" value="1"/>
</dbReference>
<keyword evidence="3" id="KW-0645">Protease</keyword>
<gene>
    <name evidence="3" type="ORF">BKA24_000556</name>
</gene>
<evidence type="ECO:0000256" key="1">
    <source>
        <dbReference type="SAM" id="SignalP"/>
    </source>
</evidence>
<accession>A0A7W7BNE2</accession>
<dbReference type="InterPro" id="IPR001466">
    <property type="entry name" value="Beta-lactam-related"/>
</dbReference>
<comment type="caution">
    <text evidence="3">The sequence shown here is derived from an EMBL/GenBank/DDBJ whole genome shotgun (WGS) entry which is preliminary data.</text>
</comment>
<dbReference type="InterPro" id="IPR050491">
    <property type="entry name" value="AmpC-like"/>
</dbReference>
<dbReference type="GO" id="GO:0009002">
    <property type="term" value="F:serine-type D-Ala-D-Ala carboxypeptidase activity"/>
    <property type="evidence" value="ECO:0007669"/>
    <property type="project" value="UniProtKB-EC"/>
</dbReference>
<organism evidence="3 4">
    <name type="scientific">Microbacterium marinum</name>
    <dbReference type="NCBI Taxonomy" id="421115"/>
    <lineage>
        <taxon>Bacteria</taxon>
        <taxon>Bacillati</taxon>
        <taxon>Actinomycetota</taxon>
        <taxon>Actinomycetes</taxon>
        <taxon>Micrococcales</taxon>
        <taxon>Microbacteriaceae</taxon>
        <taxon>Microbacterium</taxon>
    </lineage>
</organism>